<dbReference type="InterPro" id="IPR036259">
    <property type="entry name" value="MFS_trans_sf"/>
</dbReference>
<feature type="transmembrane region" description="Helical" evidence="5">
    <location>
        <begin position="158"/>
        <end position="178"/>
    </location>
</feature>
<dbReference type="AlphaFoldDB" id="A0A4Y8MKU2"/>
<dbReference type="PANTHER" id="PTHR23508:SF10">
    <property type="entry name" value="CARBOXYLIC ACID TRANSPORTER PROTEIN HOMOLOG"/>
    <property type="match status" value="1"/>
</dbReference>
<sequence>MQRNIACLNNGDFMMESSASNLTAGARTWQRSNGLAILVLCVLIAMFEDVQSIGVTAPQIARELQLSASQMGIIFGSSVLGMLPGALIGGRLTDIFGRKNVLLFSMAVFGLFSLATTQVWDYSSLVVVRLLTGLGLGGAMPNLMALSSEAVSAERRGTAVSAMYAGNPLGGASIAFVASLSAGTRGWHNVFYVGGLLPLVLIPLALVLIPASSGRSVTHTDESKHSSIYEAPFGQGRGVTTISIWAAIACTLIIFYIMVSWMPTLSMGRGLSHAQASITQVCFNLGGAVGTIVVGFFLDAFPKRAVVLGVFALIFAGLTGLANSFSPLGLAVFTTLLGITSIGTQSVIYAIASSRYPFSGRGTGIGGAVAAARLGGWAASWDQP</sequence>
<dbReference type="Pfam" id="PF07690">
    <property type="entry name" value="MFS_1"/>
    <property type="match status" value="1"/>
</dbReference>
<organism evidence="7 8">
    <name type="scientific">Paraburkholderia dipogonis</name>
    <dbReference type="NCBI Taxonomy" id="1211383"/>
    <lineage>
        <taxon>Bacteria</taxon>
        <taxon>Pseudomonadati</taxon>
        <taxon>Pseudomonadota</taxon>
        <taxon>Betaproteobacteria</taxon>
        <taxon>Burkholderiales</taxon>
        <taxon>Burkholderiaceae</taxon>
        <taxon>Paraburkholderia</taxon>
    </lineage>
</organism>
<feature type="transmembrane region" description="Helical" evidence="5">
    <location>
        <begin position="69"/>
        <end position="89"/>
    </location>
</feature>
<feature type="domain" description="Major facilitator superfamily (MFS) profile" evidence="6">
    <location>
        <begin position="35"/>
        <end position="384"/>
    </location>
</feature>
<evidence type="ECO:0000313" key="7">
    <source>
        <dbReference type="EMBL" id="TFE38059.1"/>
    </source>
</evidence>
<feature type="transmembrane region" description="Helical" evidence="5">
    <location>
        <begin position="242"/>
        <end position="262"/>
    </location>
</feature>
<comment type="caution">
    <text evidence="7">The sequence shown here is derived from an EMBL/GenBank/DDBJ whole genome shotgun (WGS) entry which is preliminary data.</text>
</comment>
<feature type="transmembrane region" description="Helical" evidence="5">
    <location>
        <begin position="305"/>
        <end position="322"/>
    </location>
</feature>
<keyword evidence="4 5" id="KW-0472">Membrane</keyword>
<accession>A0A4Y8MKU2</accession>
<feature type="transmembrane region" description="Helical" evidence="5">
    <location>
        <begin position="126"/>
        <end position="146"/>
    </location>
</feature>
<name>A0A4Y8MKU2_9BURK</name>
<dbReference type="InterPro" id="IPR005829">
    <property type="entry name" value="Sugar_transporter_CS"/>
</dbReference>
<dbReference type="EMBL" id="SNVI01000004">
    <property type="protein sequence ID" value="TFE38059.1"/>
    <property type="molecule type" value="Genomic_DNA"/>
</dbReference>
<evidence type="ECO:0000259" key="6">
    <source>
        <dbReference type="PROSITE" id="PS50850"/>
    </source>
</evidence>
<evidence type="ECO:0000256" key="5">
    <source>
        <dbReference type="SAM" id="Phobius"/>
    </source>
</evidence>
<dbReference type="GO" id="GO:0005886">
    <property type="term" value="C:plasma membrane"/>
    <property type="evidence" value="ECO:0007669"/>
    <property type="project" value="TreeGrafter"/>
</dbReference>
<dbReference type="Gene3D" id="1.20.1250.20">
    <property type="entry name" value="MFS general substrate transporter like domains"/>
    <property type="match status" value="2"/>
</dbReference>
<evidence type="ECO:0000256" key="4">
    <source>
        <dbReference type="ARBA" id="ARBA00023136"/>
    </source>
</evidence>
<evidence type="ECO:0000256" key="3">
    <source>
        <dbReference type="ARBA" id="ARBA00022989"/>
    </source>
</evidence>
<dbReference type="PANTHER" id="PTHR23508">
    <property type="entry name" value="CARBOXYLIC ACID TRANSPORTER PROTEIN HOMOLOG"/>
    <property type="match status" value="1"/>
</dbReference>
<evidence type="ECO:0000256" key="1">
    <source>
        <dbReference type="ARBA" id="ARBA00004141"/>
    </source>
</evidence>
<dbReference type="GO" id="GO:0046943">
    <property type="term" value="F:carboxylic acid transmembrane transporter activity"/>
    <property type="evidence" value="ECO:0007669"/>
    <property type="project" value="TreeGrafter"/>
</dbReference>
<feature type="transmembrane region" description="Helical" evidence="5">
    <location>
        <begin position="328"/>
        <end position="352"/>
    </location>
</feature>
<reference evidence="7 8" key="1">
    <citation type="submission" date="2019-03" db="EMBL/GenBank/DDBJ databases">
        <title>Complete Genome Sequence of Paraburkholderia dipogonis ICMP 19430T, a Nitrogen-fixing Symbiont of the South African Invasive Legume Dipogon lignosus in New Zealand.</title>
        <authorList>
            <person name="De Meyer S.E."/>
        </authorList>
    </citation>
    <scope>NUCLEOTIDE SEQUENCE [LARGE SCALE GENOMIC DNA]</scope>
    <source>
        <strain evidence="7 8">ICMP 19430</strain>
    </source>
</reference>
<keyword evidence="2 5" id="KW-0812">Transmembrane</keyword>
<proteinExistence type="predicted"/>
<gene>
    <name evidence="7" type="ORF">E2553_37290</name>
</gene>
<dbReference type="PROSITE" id="PS50850">
    <property type="entry name" value="MFS"/>
    <property type="match status" value="1"/>
</dbReference>
<evidence type="ECO:0000313" key="8">
    <source>
        <dbReference type="Proteomes" id="UP000297385"/>
    </source>
</evidence>
<keyword evidence="3 5" id="KW-1133">Transmembrane helix</keyword>
<dbReference type="PROSITE" id="PS00217">
    <property type="entry name" value="SUGAR_TRANSPORT_2"/>
    <property type="match status" value="1"/>
</dbReference>
<comment type="subcellular location">
    <subcellularLocation>
        <location evidence="1">Membrane</location>
        <topology evidence="1">Multi-pass membrane protein</topology>
    </subcellularLocation>
</comment>
<dbReference type="InterPro" id="IPR020846">
    <property type="entry name" value="MFS_dom"/>
</dbReference>
<dbReference type="Proteomes" id="UP000297385">
    <property type="component" value="Unassembled WGS sequence"/>
</dbReference>
<dbReference type="InterPro" id="IPR011701">
    <property type="entry name" value="MFS"/>
</dbReference>
<feature type="transmembrane region" description="Helical" evidence="5">
    <location>
        <begin position="190"/>
        <end position="209"/>
    </location>
</feature>
<feature type="transmembrane region" description="Helical" evidence="5">
    <location>
        <begin position="35"/>
        <end position="57"/>
    </location>
</feature>
<protein>
    <submittedName>
        <fullName evidence="7">MFS transporter</fullName>
    </submittedName>
</protein>
<feature type="transmembrane region" description="Helical" evidence="5">
    <location>
        <begin position="274"/>
        <end position="298"/>
    </location>
</feature>
<dbReference type="SUPFAM" id="SSF103473">
    <property type="entry name" value="MFS general substrate transporter"/>
    <property type="match status" value="1"/>
</dbReference>
<feature type="transmembrane region" description="Helical" evidence="5">
    <location>
        <begin position="101"/>
        <end position="120"/>
    </location>
</feature>
<evidence type="ECO:0000256" key="2">
    <source>
        <dbReference type="ARBA" id="ARBA00022692"/>
    </source>
</evidence>